<comment type="caution">
    <text evidence="1">The sequence shown here is derived from an EMBL/GenBank/DDBJ whole genome shotgun (WGS) entry which is preliminary data.</text>
</comment>
<name>A0A849AI97_9MICO</name>
<dbReference type="Proteomes" id="UP000557772">
    <property type="component" value="Unassembled WGS sequence"/>
</dbReference>
<sequence>MTSTIEKNSGKGTSDGVVSELAAFFGVKPGHEEQLRAALDRFVEVLRTSDPAETIRTGLRDSRHVIFDEGRQLLWATTFETEWDPYLEDALLVVGAPHFFDWMQHTTEADVIVQWLEESGGIDALDKDHPDFETNARRASAGLKKIIQSRQTPAAVYFNPLGAVTMTQIIKGQLLDQAFQQVLDNPAAEEALSHPALKPLLDLASS</sequence>
<evidence type="ECO:0000313" key="1">
    <source>
        <dbReference type="EMBL" id="NNG40564.1"/>
    </source>
</evidence>
<dbReference type="EMBL" id="JABENB010000002">
    <property type="protein sequence ID" value="NNG40564.1"/>
    <property type="molecule type" value="Genomic_DNA"/>
</dbReference>
<dbReference type="RefSeq" id="WP_171156949.1">
    <property type="nucleotide sequence ID" value="NZ_JABENB010000002.1"/>
</dbReference>
<organism evidence="1 2">
    <name type="scientific">Flexivirga aerilata</name>
    <dbReference type="NCBI Taxonomy" id="1656889"/>
    <lineage>
        <taxon>Bacteria</taxon>
        <taxon>Bacillati</taxon>
        <taxon>Actinomycetota</taxon>
        <taxon>Actinomycetes</taxon>
        <taxon>Micrococcales</taxon>
        <taxon>Dermacoccaceae</taxon>
        <taxon>Flexivirga</taxon>
    </lineage>
</organism>
<dbReference type="AlphaFoldDB" id="A0A849AI97"/>
<proteinExistence type="predicted"/>
<protein>
    <submittedName>
        <fullName evidence="1">Uncharacterized protein</fullName>
    </submittedName>
</protein>
<evidence type="ECO:0000313" key="2">
    <source>
        <dbReference type="Proteomes" id="UP000557772"/>
    </source>
</evidence>
<accession>A0A849AI97</accession>
<keyword evidence="2" id="KW-1185">Reference proteome</keyword>
<gene>
    <name evidence="1" type="ORF">HJ588_14950</name>
</gene>
<reference evidence="1 2" key="1">
    <citation type="submission" date="2020-05" db="EMBL/GenBank/DDBJ databases">
        <title>Flexivirga sp. ID2601S isolated from air conditioner.</title>
        <authorList>
            <person name="Kim D.H."/>
        </authorList>
    </citation>
    <scope>NUCLEOTIDE SEQUENCE [LARGE SCALE GENOMIC DNA]</scope>
    <source>
        <strain evidence="1 2">ID2601S</strain>
    </source>
</reference>